<dbReference type="Proteomes" id="UP000477386">
    <property type="component" value="Unassembled WGS sequence"/>
</dbReference>
<dbReference type="AlphaFoldDB" id="A0A6M0IN08"/>
<dbReference type="Pfam" id="PF02321">
    <property type="entry name" value="OEP"/>
    <property type="match status" value="1"/>
</dbReference>
<dbReference type="Gene3D" id="1.20.1600.10">
    <property type="entry name" value="Outer membrane efflux proteins (OEP)"/>
    <property type="match status" value="1"/>
</dbReference>
<reference evidence="3 4" key="1">
    <citation type="submission" date="2020-02" db="EMBL/GenBank/DDBJ databases">
        <title>Draft genome sequence of two Spirosoma agri KCTC 52727 and Spirosoma terrae KCTC 52035.</title>
        <authorList>
            <person name="Rojas J."/>
            <person name="Ambika Manirajan B."/>
            <person name="Ratering S."/>
            <person name="Suarez C."/>
            <person name="Schnell S."/>
        </authorList>
    </citation>
    <scope>NUCLEOTIDE SEQUENCE [LARGE SCALE GENOMIC DNA]</scope>
    <source>
        <strain evidence="3 4">KCTC 52727</strain>
    </source>
</reference>
<evidence type="ECO:0000256" key="1">
    <source>
        <dbReference type="ARBA" id="ARBA00007613"/>
    </source>
</evidence>
<comment type="similarity">
    <text evidence="1">Belongs to the outer membrane factor (OMF) (TC 1.B.17) family.</text>
</comment>
<dbReference type="SUPFAM" id="SSF56954">
    <property type="entry name" value="Outer membrane efflux proteins (OEP)"/>
    <property type="match status" value="1"/>
</dbReference>
<dbReference type="InterPro" id="IPR010131">
    <property type="entry name" value="MdtP/NodT-like"/>
</dbReference>
<keyword evidence="2" id="KW-0732">Signal</keyword>
<accession>A0A6M0IN08</accession>
<dbReference type="GO" id="GO:0015562">
    <property type="term" value="F:efflux transmembrane transporter activity"/>
    <property type="evidence" value="ECO:0007669"/>
    <property type="project" value="InterPro"/>
</dbReference>
<sequence length="448" mass="50931">MVLRILSIRFPSFHTALAVGVALSLSVGRSFAQTPVINTNPPALPPTDTLKLTINQADEQFKAHNLTVLATQLGISENKAYEIQSQLRVNPAVYVETMPYNQQTRELLPFKQTNAQQVVQVQQLIRLAGKRNKQLAIARTNTELAADRFYDLLRTLTYQLHTTFYDLFYARQTLNVYNQEIATLQQTVSLYQQQFDKGNVPLKDLTRLKAYLFSLTTERQQLLRRLIDDQADLVVLLNTSPTAAIQPVVAPEALDRFTINSLNVSTLVQLAEQNRFDLKGYRDLAKQEQQNLTLQRAMAVPDLTLQGTYDRNGSYIPNYFGVGVGISLPVLNKNQGNIQAAKVRIQSSQQLMSAYVLQVDSDVEKAFTKAVQTEQLYRTFDQRFNDDFGRLIDGVTTNYKKQNIDVVEFLDFFDSYKSSQIQFAQLQNDRMQSMEEVNFAVGTNPFQK</sequence>
<name>A0A6M0IN08_9BACT</name>
<dbReference type="EMBL" id="JAAGNZ010000002">
    <property type="protein sequence ID" value="NEU69307.1"/>
    <property type="molecule type" value="Genomic_DNA"/>
</dbReference>
<evidence type="ECO:0000313" key="3">
    <source>
        <dbReference type="EMBL" id="NEU69307.1"/>
    </source>
</evidence>
<organism evidence="3 4">
    <name type="scientific">Spirosoma agri</name>
    <dbReference type="NCBI Taxonomy" id="1987381"/>
    <lineage>
        <taxon>Bacteria</taxon>
        <taxon>Pseudomonadati</taxon>
        <taxon>Bacteroidota</taxon>
        <taxon>Cytophagia</taxon>
        <taxon>Cytophagales</taxon>
        <taxon>Cytophagaceae</taxon>
        <taxon>Spirosoma</taxon>
    </lineage>
</organism>
<evidence type="ECO:0000256" key="2">
    <source>
        <dbReference type="SAM" id="SignalP"/>
    </source>
</evidence>
<evidence type="ECO:0000313" key="4">
    <source>
        <dbReference type="Proteomes" id="UP000477386"/>
    </source>
</evidence>
<comment type="caution">
    <text evidence="3">The sequence shown here is derived from an EMBL/GenBank/DDBJ whole genome shotgun (WGS) entry which is preliminary data.</text>
</comment>
<dbReference type="InterPro" id="IPR003423">
    <property type="entry name" value="OMP_efflux"/>
</dbReference>
<feature type="chain" id="PRO_5026761470" evidence="2">
    <location>
        <begin position="33"/>
        <end position="448"/>
    </location>
</feature>
<gene>
    <name evidence="3" type="ORF">GK091_20640</name>
</gene>
<keyword evidence="4" id="KW-1185">Reference proteome</keyword>
<protein>
    <submittedName>
        <fullName evidence="3">TolC family protein</fullName>
    </submittedName>
</protein>
<proteinExistence type="inferred from homology"/>
<feature type="signal peptide" evidence="2">
    <location>
        <begin position="1"/>
        <end position="32"/>
    </location>
</feature>
<dbReference type="PANTHER" id="PTHR30203">
    <property type="entry name" value="OUTER MEMBRANE CATION EFFLUX PROTEIN"/>
    <property type="match status" value="1"/>
</dbReference>
<dbReference type="PANTHER" id="PTHR30203:SF23">
    <property type="entry name" value="OUTER MEMBRANE EFFLUX PROTEIN"/>
    <property type="match status" value="1"/>
</dbReference>